<keyword evidence="2" id="KW-1185">Reference proteome</keyword>
<reference evidence="1" key="2">
    <citation type="submission" date="2020-09" db="EMBL/GenBank/DDBJ databases">
        <authorList>
            <person name="Sun Q."/>
            <person name="Kim S."/>
        </authorList>
    </citation>
    <scope>NUCLEOTIDE SEQUENCE</scope>
    <source>
        <strain evidence="1">KCTC 23714</strain>
    </source>
</reference>
<organism evidence="1 2">
    <name type="scientific">Gemmobacter lanyuensis</name>
    <dbReference type="NCBI Taxonomy" id="1054497"/>
    <lineage>
        <taxon>Bacteria</taxon>
        <taxon>Pseudomonadati</taxon>
        <taxon>Pseudomonadota</taxon>
        <taxon>Alphaproteobacteria</taxon>
        <taxon>Rhodobacterales</taxon>
        <taxon>Paracoccaceae</taxon>
        <taxon>Gemmobacter</taxon>
    </lineage>
</organism>
<evidence type="ECO:0000313" key="1">
    <source>
        <dbReference type="EMBL" id="GGW22806.1"/>
    </source>
</evidence>
<evidence type="ECO:0000313" key="2">
    <source>
        <dbReference type="Proteomes" id="UP000628984"/>
    </source>
</evidence>
<dbReference type="Proteomes" id="UP000628984">
    <property type="component" value="Unassembled WGS sequence"/>
</dbReference>
<dbReference type="EMBL" id="BMYQ01000001">
    <property type="protein sequence ID" value="GGW22806.1"/>
    <property type="molecule type" value="Genomic_DNA"/>
</dbReference>
<comment type="caution">
    <text evidence="1">The sequence shown here is derived from an EMBL/GenBank/DDBJ whole genome shotgun (WGS) entry which is preliminary data.</text>
</comment>
<accession>A0A918MGS8</accession>
<dbReference type="RefSeq" id="WP_189632394.1">
    <property type="nucleotide sequence ID" value="NZ_BMYQ01000001.1"/>
</dbReference>
<gene>
    <name evidence="1" type="ORF">GCM10011452_06890</name>
</gene>
<sequence>MEDQFQLHAQGLESPATQHFGIVPSDTAFLATIPRALYANTSGTATLEDRAGAVITYNLIAGQILPFRAVRVRATGTSAALIGWA</sequence>
<dbReference type="AlphaFoldDB" id="A0A918MGS8"/>
<proteinExistence type="predicted"/>
<protein>
    <submittedName>
        <fullName evidence="1">Uncharacterized protein</fullName>
    </submittedName>
</protein>
<name>A0A918MGS8_9RHOB</name>
<reference evidence="1" key="1">
    <citation type="journal article" date="2014" name="Int. J. Syst. Evol. Microbiol.">
        <title>Complete genome sequence of Corynebacterium casei LMG S-19264T (=DSM 44701T), isolated from a smear-ripened cheese.</title>
        <authorList>
            <consortium name="US DOE Joint Genome Institute (JGI-PGF)"/>
            <person name="Walter F."/>
            <person name="Albersmeier A."/>
            <person name="Kalinowski J."/>
            <person name="Ruckert C."/>
        </authorList>
    </citation>
    <scope>NUCLEOTIDE SEQUENCE</scope>
    <source>
        <strain evidence="1">KCTC 23714</strain>
    </source>
</reference>